<reference evidence="7" key="1">
    <citation type="journal article" date="2019" name="Int. J. Syst. Evol. Microbiol.">
        <title>The Global Catalogue of Microorganisms (GCM) 10K type strain sequencing project: providing services to taxonomists for standard genome sequencing and annotation.</title>
        <authorList>
            <consortium name="The Broad Institute Genomics Platform"/>
            <consortium name="The Broad Institute Genome Sequencing Center for Infectious Disease"/>
            <person name="Wu L."/>
            <person name="Ma J."/>
        </authorList>
    </citation>
    <scope>NUCLEOTIDE SEQUENCE [LARGE SCALE GENOMIC DNA]</scope>
    <source>
        <strain evidence="7">CCUG 55131</strain>
    </source>
</reference>
<dbReference type="Gene3D" id="3.30.450.20">
    <property type="entry name" value="PAS domain"/>
    <property type="match status" value="5"/>
</dbReference>
<dbReference type="NCBIfam" id="TIGR00254">
    <property type="entry name" value="GGDEF"/>
    <property type="match status" value="1"/>
</dbReference>
<dbReference type="SMART" id="SM00086">
    <property type="entry name" value="PAC"/>
    <property type="match status" value="5"/>
</dbReference>
<evidence type="ECO:0000256" key="1">
    <source>
        <dbReference type="SAM" id="Coils"/>
    </source>
</evidence>
<dbReference type="Gene3D" id="2.10.70.100">
    <property type="match status" value="1"/>
</dbReference>
<dbReference type="Gene3D" id="3.30.70.270">
    <property type="match status" value="1"/>
</dbReference>
<feature type="domain" description="PAS" evidence="2">
    <location>
        <begin position="397"/>
        <end position="473"/>
    </location>
</feature>
<proteinExistence type="predicted"/>
<evidence type="ECO:0000313" key="7">
    <source>
        <dbReference type="Proteomes" id="UP001597413"/>
    </source>
</evidence>
<dbReference type="RefSeq" id="WP_377385878.1">
    <property type="nucleotide sequence ID" value="NZ_JBHUIX010000002.1"/>
</dbReference>
<gene>
    <name evidence="6" type="ORF">ACFSM0_01075</name>
</gene>
<feature type="domain" description="PAC" evidence="3">
    <location>
        <begin position="210"/>
        <end position="263"/>
    </location>
</feature>
<keyword evidence="7" id="KW-1185">Reference proteome</keyword>
<dbReference type="EMBL" id="JBHUIX010000002">
    <property type="protein sequence ID" value="MFD2172671.1"/>
    <property type="molecule type" value="Genomic_DNA"/>
</dbReference>
<dbReference type="SUPFAM" id="SSF55785">
    <property type="entry name" value="PYP-like sensor domain (PAS domain)"/>
    <property type="match status" value="6"/>
</dbReference>
<dbReference type="NCBIfam" id="TIGR00229">
    <property type="entry name" value="sensory_box"/>
    <property type="match status" value="1"/>
</dbReference>
<dbReference type="InterPro" id="IPR043128">
    <property type="entry name" value="Rev_trsase/Diguanyl_cyclase"/>
</dbReference>
<dbReference type="InterPro" id="IPR029787">
    <property type="entry name" value="Nucleotide_cyclase"/>
</dbReference>
<protein>
    <submittedName>
        <fullName evidence="6">PAS domain-containing protein</fullName>
    </submittedName>
</protein>
<dbReference type="InterPro" id="IPR001633">
    <property type="entry name" value="EAL_dom"/>
</dbReference>
<dbReference type="Pfam" id="PF00990">
    <property type="entry name" value="GGDEF"/>
    <property type="match status" value="1"/>
</dbReference>
<evidence type="ECO:0000259" key="4">
    <source>
        <dbReference type="PROSITE" id="PS50883"/>
    </source>
</evidence>
<dbReference type="SUPFAM" id="SSF55073">
    <property type="entry name" value="Nucleotide cyclase"/>
    <property type="match status" value="1"/>
</dbReference>
<dbReference type="InterPro" id="IPR000014">
    <property type="entry name" value="PAS"/>
</dbReference>
<dbReference type="CDD" id="cd01949">
    <property type="entry name" value="GGDEF"/>
    <property type="match status" value="1"/>
</dbReference>
<dbReference type="PANTHER" id="PTHR44757">
    <property type="entry name" value="DIGUANYLATE CYCLASE DGCP"/>
    <property type="match status" value="1"/>
</dbReference>
<dbReference type="PROSITE" id="PS50112">
    <property type="entry name" value="PAS"/>
    <property type="match status" value="1"/>
</dbReference>
<dbReference type="PANTHER" id="PTHR44757:SF2">
    <property type="entry name" value="BIOFILM ARCHITECTURE MAINTENANCE PROTEIN MBAA"/>
    <property type="match status" value="1"/>
</dbReference>
<dbReference type="InterPro" id="IPR035919">
    <property type="entry name" value="EAL_sf"/>
</dbReference>
<keyword evidence="1" id="KW-0175">Coiled coil</keyword>
<dbReference type="SUPFAM" id="SSF141868">
    <property type="entry name" value="EAL domain-like"/>
    <property type="match status" value="1"/>
</dbReference>
<name>A0ABW5A4B9_9RHOB</name>
<dbReference type="CDD" id="cd00130">
    <property type="entry name" value="PAS"/>
    <property type="match status" value="4"/>
</dbReference>
<dbReference type="PROSITE" id="PS50883">
    <property type="entry name" value="EAL"/>
    <property type="match status" value="1"/>
</dbReference>
<feature type="domain" description="GGDEF" evidence="5">
    <location>
        <begin position="844"/>
        <end position="977"/>
    </location>
</feature>
<evidence type="ECO:0000313" key="6">
    <source>
        <dbReference type="EMBL" id="MFD2172671.1"/>
    </source>
</evidence>
<dbReference type="SMART" id="SM00267">
    <property type="entry name" value="GGDEF"/>
    <property type="match status" value="1"/>
</dbReference>
<feature type="domain" description="PAC" evidence="3">
    <location>
        <begin position="338"/>
        <end position="389"/>
    </location>
</feature>
<accession>A0ABW5A4B9</accession>
<organism evidence="6 7">
    <name type="scientific">Rhodobacter lacus</name>
    <dbReference type="NCBI Taxonomy" id="1641972"/>
    <lineage>
        <taxon>Bacteria</taxon>
        <taxon>Pseudomonadati</taxon>
        <taxon>Pseudomonadota</taxon>
        <taxon>Alphaproteobacteria</taxon>
        <taxon>Rhodobacterales</taxon>
        <taxon>Rhodobacter group</taxon>
        <taxon>Rhodobacter</taxon>
    </lineage>
</organism>
<dbReference type="CDD" id="cd01948">
    <property type="entry name" value="EAL"/>
    <property type="match status" value="1"/>
</dbReference>
<dbReference type="PROSITE" id="PS50113">
    <property type="entry name" value="PAC"/>
    <property type="match status" value="2"/>
</dbReference>
<dbReference type="SMART" id="SM00052">
    <property type="entry name" value="EAL"/>
    <property type="match status" value="1"/>
</dbReference>
<dbReference type="InterPro" id="IPR035965">
    <property type="entry name" value="PAS-like_dom_sf"/>
</dbReference>
<dbReference type="Proteomes" id="UP001597413">
    <property type="component" value="Unassembled WGS sequence"/>
</dbReference>
<comment type="caution">
    <text evidence="6">The sequence shown here is derived from an EMBL/GenBank/DDBJ whole genome shotgun (WGS) entry which is preliminary data.</text>
</comment>
<evidence type="ECO:0000259" key="3">
    <source>
        <dbReference type="PROSITE" id="PS50113"/>
    </source>
</evidence>
<dbReference type="InterPro" id="IPR000160">
    <property type="entry name" value="GGDEF_dom"/>
</dbReference>
<dbReference type="PROSITE" id="PS50887">
    <property type="entry name" value="GGDEF"/>
    <property type="match status" value="1"/>
</dbReference>
<dbReference type="Pfam" id="PF08447">
    <property type="entry name" value="PAS_3"/>
    <property type="match status" value="4"/>
</dbReference>
<dbReference type="InterPro" id="IPR052155">
    <property type="entry name" value="Biofilm_reg_signaling"/>
</dbReference>
<dbReference type="Pfam" id="PF00563">
    <property type="entry name" value="EAL"/>
    <property type="match status" value="1"/>
</dbReference>
<feature type="coiled-coil region" evidence="1">
    <location>
        <begin position="380"/>
        <end position="407"/>
    </location>
</feature>
<dbReference type="InterPro" id="IPR000700">
    <property type="entry name" value="PAS-assoc_C"/>
</dbReference>
<sequence>MTIELVSAQLGRGAPLPAAPLPGPAAEPAPGFSFDGDGRILAADAALCARLGHTPEQVLSEPLCSLFDAADHPALTAWLTSDATEATLSLAASARRLPSATGTLQLMLLRLGPGLAGRGLLVESPPAGSAARAQDPLSVLIESADLGFWQWNVQTGESILSERWAEILGYQLSDLAPIDVERWAGLWHPEDLRRARAELERHFAGESDWYEIEARLRHKSGRWVWVRDLGRVRTWTADGRPEWMSGIHRDIDAWKRRESRLLQSQDLLERAGMLAGLGGWEVDLRSGELFWSDETCRIHGVAPGYTPTMEGAIAFYAPEGQPLIRAAIARGIEHGMPWDIELPILRPDGERVWVRAVGEAAFEDGKPVRLSGAFQNISDRKETEHQLAEAAAVAQRARDRLNTLADNVPGALFEHRQHVNGEVDLPYFSARLPELLGVTREEILADGTAAAKHIHPEDAEMLGRAIAESRAQMRPLEIRYRLNHPRRGLRWMSLDSMPCHAPDGSVTWHGSVFDVTEESETVEALRVAHERLNTIAENVPGALFEYRREVDGRTWFPYFTQKLPDLLGIAPEDFGRDPERSFGNVPAEDRQKIVARFAASRETLTLVEFRTRVGLEASDQRWLHVWAAPVARPDGALTWFGMALDISDRVAVEAQAEAAAEELRLAHTRLNSITDIAPVGLFEFRRYPDGRTEYPYASARFKELLGVGHLEFTGVGTAMSDRVVPEDRAKMNVLTAESARKLIPWRMRFRFLHPQRGLIWLSASSQPVRQNDGTIVWTGGLHDVTADVARETELERAYGLAERMRARNEHLALHDGLTGLPNRRYFDRRLEERMQAARAGTLARDCALIQIDIDHFKHINDTLGHEAGDRALCRVAEVLETCLGPDDFAARLGGDEFSVLLAPGRSRTEAEAIATQMRAALRAPFHYRGTQSRISASFGIVCVPDVTGLTEELQVSVDAALYRAKAAGRDRIEVVSGNLTRRLHDNRTLVMDLQEALESEAFEPRFVPQIFTRTGALAGIEAQLRWRHPKRGLLPPHVFLPLAEQVQILPELERILINKSETVLAGLRAQGLVVPKIGFDLDTDHLPHPELLAPWRDRDFGTTQVAVQLRGPLRLDAAMGQGRAQLRQLKEAGIAIEIAGFGAGPTALLELMELRPAALKIAPALVAQLNRGSENDTLVRAVINLAGALGCMTIGEGVETEAEARALRALGCDVIQGTACAAPLDAAQLADYIAQLPPFPALLPDSGDHFLAR</sequence>
<dbReference type="SMART" id="SM00091">
    <property type="entry name" value="PAS"/>
    <property type="match status" value="5"/>
</dbReference>
<dbReference type="Gene3D" id="3.20.20.450">
    <property type="entry name" value="EAL domain"/>
    <property type="match status" value="1"/>
</dbReference>
<feature type="domain" description="EAL" evidence="4">
    <location>
        <begin position="986"/>
        <end position="1237"/>
    </location>
</feature>
<evidence type="ECO:0000259" key="2">
    <source>
        <dbReference type="PROSITE" id="PS50112"/>
    </source>
</evidence>
<dbReference type="InterPro" id="IPR001610">
    <property type="entry name" value="PAC"/>
</dbReference>
<evidence type="ECO:0000259" key="5">
    <source>
        <dbReference type="PROSITE" id="PS50887"/>
    </source>
</evidence>
<dbReference type="InterPro" id="IPR013655">
    <property type="entry name" value="PAS_fold_3"/>
</dbReference>